<dbReference type="Pfam" id="PF00245">
    <property type="entry name" value="Alk_phosphatase"/>
    <property type="match status" value="2"/>
</dbReference>
<keyword evidence="5 8" id="KW-0862">Zinc</keyword>
<protein>
    <recommendedName>
        <fullName evidence="13">Alkaline phosphatase</fullName>
    </recommendedName>
</protein>
<dbReference type="PANTHER" id="PTHR11596">
    <property type="entry name" value="ALKALINE PHOSPHATASE"/>
    <property type="match status" value="1"/>
</dbReference>
<dbReference type="GO" id="GO:0046872">
    <property type="term" value="F:metal ion binding"/>
    <property type="evidence" value="ECO:0007669"/>
    <property type="project" value="UniProtKB-KW"/>
</dbReference>
<evidence type="ECO:0000313" key="12">
    <source>
        <dbReference type="Proteomes" id="UP000006008"/>
    </source>
</evidence>
<keyword evidence="4" id="KW-0378">Hydrolase</keyword>
<dbReference type="RefSeq" id="WP_009134305.1">
    <property type="nucleotide sequence ID" value="NZ_CP102250.1"/>
</dbReference>
<dbReference type="PANTHER" id="PTHR11596:SF5">
    <property type="entry name" value="ALKALINE PHOSPHATASE"/>
    <property type="match status" value="1"/>
</dbReference>
<keyword evidence="2" id="KW-0597">Phosphoprotein</keyword>
<dbReference type="OrthoDB" id="9794455at2"/>
<proteinExistence type="inferred from homology"/>
<feature type="binding site" evidence="8">
    <location>
        <position position="142"/>
    </location>
    <ligand>
        <name>Mg(2+)</name>
        <dbReference type="ChEBI" id="CHEBI:18420"/>
    </ligand>
</feature>
<dbReference type="AlphaFoldDB" id="G5HA34"/>
<dbReference type="GeneID" id="92815467"/>
<dbReference type="InterPro" id="IPR017850">
    <property type="entry name" value="Alkaline_phosphatase_core_sf"/>
</dbReference>
<dbReference type="eggNOG" id="COG1785">
    <property type="taxonomic scope" value="Bacteria"/>
</dbReference>
<dbReference type="PATRIC" id="fig|742725.3.peg.1588"/>
<feature type="binding site" evidence="8">
    <location>
        <position position="344"/>
    </location>
    <ligand>
        <name>Mg(2+)</name>
        <dbReference type="ChEBI" id="CHEBI:18420"/>
    </ligand>
</feature>
<dbReference type="Proteomes" id="UP000006008">
    <property type="component" value="Unassembled WGS sequence"/>
</dbReference>
<keyword evidence="3 8" id="KW-0479">Metal-binding</keyword>
<comment type="cofactor">
    <cofactor evidence="8">
        <name>Zn(2+)</name>
        <dbReference type="ChEBI" id="CHEBI:29105"/>
    </cofactor>
    <text evidence="8">Binds 2 Zn(2+) ions.</text>
</comment>
<dbReference type="SMART" id="SM00098">
    <property type="entry name" value="alkPPc"/>
    <property type="match status" value="1"/>
</dbReference>
<gene>
    <name evidence="11" type="ORF">HMPREF9450_01499</name>
</gene>
<evidence type="ECO:0000313" key="11">
    <source>
        <dbReference type="EMBL" id="EHB91450.1"/>
    </source>
</evidence>
<feature type="binding site" evidence="8">
    <location>
        <position position="269"/>
    </location>
    <ligand>
        <name>Zn(2+)</name>
        <dbReference type="ChEBI" id="CHEBI:29105"/>
        <label>2</label>
    </ligand>
</feature>
<organism evidence="11 12">
    <name type="scientific">Alistipes indistinctus YIT 12060</name>
    <dbReference type="NCBI Taxonomy" id="742725"/>
    <lineage>
        <taxon>Bacteria</taxon>
        <taxon>Pseudomonadati</taxon>
        <taxon>Bacteroidota</taxon>
        <taxon>Bacteroidia</taxon>
        <taxon>Bacteroidales</taxon>
        <taxon>Rikenellaceae</taxon>
        <taxon>Alistipes</taxon>
    </lineage>
</organism>
<evidence type="ECO:0000256" key="3">
    <source>
        <dbReference type="ARBA" id="ARBA00022723"/>
    </source>
</evidence>
<feature type="binding site" evidence="8">
    <location>
        <position position="265"/>
    </location>
    <ligand>
        <name>Zn(2+)</name>
        <dbReference type="ChEBI" id="CHEBI:29105"/>
        <label>2</label>
    </ligand>
</feature>
<dbReference type="STRING" id="742725.HMPREF9450_01499"/>
<evidence type="ECO:0000256" key="8">
    <source>
        <dbReference type="PIRSR" id="PIRSR601952-2"/>
    </source>
</evidence>
<dbReference type="PROSITE" id="PS00123">
    <property type="entry name" value="ALKALINE_PHOSPHATASE"/>
    <property type="match status" value="1"/>
</dbReference>
<feature type="binding site" evidence="8">
    <location>
        <position position="308"/>
    </location>
    <ligand>
        <name>Zn(2+)</name>
        <dbReference type="ChEBI" id="CHEBI:29105"/>
        <label>2</label>
    </ligand>
</feature>
<evidence type="ECO:0008006" key="13">
    <source>
        <dbReference type="Google" id="ProtNLM"/>
    </source>
</evidence>
<name>G5HA34_9BACT</name>
<feature type="binding site" evidence="8">
    <location>
        <position position="144"/>
    </location>
    <ligand>
        <name>Mg(2+)</name>
        <dbReference type="ChEBI" id="CHEBI:18420"/>
    </ligand>
</feature>
<feature type="signal peptide" evidence="10">
    <location>
        <begin position="1"/>
        <end position="20"/>
    </location>
</feature>
<dbReference type="InterPro" id="IPR001952">
    <property type="entry name" value="Alkaline_phosphatase"/>
</dbReference>
<evidence type="ECO:0000256" key="10">
    <source>
        <dbReference type="SAM" id="SignalP"/>
    </source>
</evidence>
<evidence type="ECO:0000256" key="1">
    <source>
        <dbReference type="ARBA" id="ARBA00005984"/>
    </source>
</evidence>
<keyword evidence="12" id="KW-1185">Reference proteome</keyword>
<accession>G5HA34</accession>
<reference evidence="11 12" key="1">
    <citation type="submission" date="2011-08" db="EMBL/GenBank/DDBJ databases">
        <title>The Genome Sequence of Alistipes indistinctus YIT 12060.</title>
        <authorList>
            <consortium name="The Broad Institute Genome Sequencing Platform"/>
            <person name="Earl A."/>
            <person name="Ward D."/>
            <person name="Feldgarden M."/>
            <person name="Gevers D."/>
            <person name="Morotomi M."/>
            <person name="Young S.K."/>
            <person name="Zeng Q."/>
            <person name="Gargeya S."/>
            <person name="Fitzgerald M."/>
            <person name="Haas B."/>
            <person name="Abouelleil A."/>
            <person name="Alvarado L."/>
            <person name="Arachchi H.M."/>
            <person name="Berlin A."/>
            <person name="Brown A."/>
            <person name="Chapman S.B."/>
            <person name="Chen Z."/>
            <person name="Dunbar C."/>
            <person name="Freedman E."/>
            <person name="Gearin G."/>
            <person name="Gellesch M."/>
            <person name="Goldberg J."/>
            <person name="Griggs A."/>
            <person name="Gujja S."/>
            <person name="Heiman D."/>
            <person name="Howarth C."/>
            <person name="Larson L."/>
            <person name="Lui A."/>
            <person name="MacDonald P.J.P."/>
            <person name="Montmayeur A."/>
            <person name="Murphy C."/>
            <person name="Neiman D."/>
            <person name="Pearson M."/>
            <person name="Priest M."/>
            <person name="Roberts A."/>
            <person name="Saif S."/>
            <person name="Shea T."/>
            <person name="Shenoy N."/>
            <person name="Sisk P."/>
            <person name="Stolte C."/>
            <person name="Sykes S."/>
            <person name="Wortman J."/>
            <person name="Nusbaum C."/>
            <person name="Birren B."/>
        </authorList>
    </citation>
    <scope>NUCLEOTIDE SEQUENCE [LARGE SCALE GENOMIC DNA]</scope>
    <source>
        <strain evidence="11 12">YIT 12060</strain>
    </source>
</reference>
<evidence type="ECO:0000256" key="9">
    <source>
        <dbReference type="RuleBase" id="RU003946"/>
    </source>
</evidence>
<evidence type="ECO:0000256" key="6">
    <source>
        <dbReference type="ARBA" id="ARBA00022842"/>
    </source>
</evidence>
<keyword evidence="10" id="KW-0732">Signal</keyword>
<comment type="similarity">
    <text evidence="1 9">Belongs to the alkaline phosphatase family.</text>
</comment>
<evidence type="ECO:0000256" key="5">
    <source>
        <dbReference type="ARBA" id="ARBA00022833"/>
    </source>
</evidence>
<feature type="binding site" evidence="8">
    <location>
        <position position="260"/>
    </location>
    <ligand>
        <name>Mg(2+)</name>
        <dbReference type="ChEBI" id="CHEBI:18420"/>
    </ligand>
</feature>
<comment type="cofactor">
    <cofactor evidence="8">
        <name>Mg(2+)</name>
        <dbReference type="ChEBI" id="CHEBI:18420"/>
    </cofactor>
    <text evidence="8">Binds 1 Mg(2+) ion.</text>
</comment>
<feature type="chain" id="PRO_5003477874" description="Alkaline phosphatase" evidence="10">
    <location>
        <begin position="21"/>
        <end position="381"/>
    </location>
</feature>
<dbReference type="SUPFAM" id="SSF53649">
    <property type="entry name" value="Alkaline phosphatase-like"/>
    <property type="match status" value="1"/>
</dbReference>
<sequence length="381" mass="40480">MKRILYSLLIAAVILPGATAHLQARDRKPKTSKTVQAAEPVRNVILMIGDGMGLAQVTSYMLRGGAPLSLARAQSIGLQSTFSASSEVTDSAAAATALATGTKTNNGMISMTPDKQPLRSVLERAAAAGLATGLVDTHAITDATPVAFIGHNESRKNEDDLAADFLRTDIDLFIGGGRDHFEKRSDGRNISDELREKGYTVAYSLDTLAALDKSPVGILLADKSLPLVSQGRGDMLPRATDQALRLLSANGDKGFFVMIEGSHIDNGGHDNNAETVLSEIRDFDAAVKIALDFADRTPGTLVIITGDHETGGMTLPSDENKFDMGKLQPGDKNRATVQFSTKGHTACLIPVYAYGAGAARFSGFMDNTDIPKRIAEALHLE</sequence>
<evidence type="ECO:0000256" key="7">
    <source>
        <dbReference type="PIRSR" id="PIRSR601952-1"/>
    </source>
</evidence>
<feature type="binding site" evidence="8">
    <location>
        <position position="307"/>
    </location>
    <ligand>
        <name>Zn(2+)</name>
        <dbReference type="ChEBI" id="CHEBI:29105"/>
        <label>2</label>
    </ligand>
</feature>
<feature type="active site" description="Phosphoserine intermediate" evidence="7">
    <location>
        <position position="91"/>
    </location>
</feature>
<dbReference type="CDD" id="cd16012">
    <property type="entry name" value="ALP"/>
    <property type="match status" value="1"/>
</dbReference>
<dbReference type="InterPro" id="IPR018299">
    <property type="entry name" value="Alkaline_phosphatase_AS"/>
</dbReference>
<evidence type="ECO:0000256" key="2">
    <source>
        <dbReference type="ARBA" id="ARBA00022553"/>
    </source>
</evidence>
<evidence type="ECO:0000256" key="4">
    <source>
        <dbReference type="ARBA" id="ARBA00022801"/>
    </source>
</evidence>
<comment type="caution">
    <text evidence="11">The sequence shown here is derived from an EMBL/GenBank/DDBJ whole genome shotgun (WGS) entry which is preliminary data.</text>
</comment>
<keyword evidence="6 8" id="KW-0460">Magnesium</keyword>
<feature type="binding site" evidence="8">
    <location>
        <position position="50"/>
    </location>
    <ligand>
        <name>Zn(2+)</name>
        <dbReference type="ChEBI" id="CHEBI:29105"/>
        <label>2</label>
    </ligand>
</feature>
<dbReference type="GO" id="GO:0004035">
    <property type="term" value="F:alkaline phosphatase activity"/>
    <property type="evidence" value="ECO:0007669"/>
    <property type="project" value="TreeGrafter"/>
</dbReference>
<dbReference type="HOGENOM" id="CLU_008539_6_2_10"/>
<dbReference type="EMBL" id="ADLD01000013">
    <property type="protein sequence ID" value="EHB91450.1"/>
    <property type="molecule type" value="Genomic_DNA"/>
</dbReference>
<feature type="binding site" evidence="8">
    <location>
        <position position="50"/>
    </location>
    <ligand>
        <name>Mg(2+)</name>
        <dbReference type="ChEBI" id="CHEBI:18420"/>
    </ligand>
</feature>
<dbReference type="PRINTS" id="PR00113">
    <property type="entry name" value="ALKPHPHTASE"/>
</dbReference>
<dbReference type="Gene3D" id="3.40.720.10">
    <property type="entry name" value="Alkaline Phosphatase, subunit A"/>
    <property type="match status" value="1"/>
</dbReference>